<reference evidence="1" key="1">
    <citation type="submission" date="2021-01" db="EMBL/GenBank/DDBJ databases">
        <title>Lacisediminihabitans sp. nov. strain G11-30, isolated from Antarctic Soil.</title>
        <authorList>
            <person name="Li J."/>
        </authorList>
    </citation>
    <scope>NUCLEOTIDE SEQUENCE</scope>
    <source>
        <strain evidence="1">G11-30</strain>
    </source>
</reference>
<dbReference type="AlphaFoldDB" id="A0A934W5Z2"/>
<keyword evidence="2" id="KW-1185">Reference proteome</keyword>
<dbReference type="Gene3D" id="3.40.960.10">
    <property type="entry name" value="VSR Endonuclease"/>
    <property type="match status" value="1"/>
</dbReference>
<dbReference type="RefSeq" id="WP_200557270.1">
    <property type="nucleotide sequence ID" value="NZ_JAEPES010000006.1"/>
</dbReference>
<organism evidence="1 2">
    <name type="scientific">Lacisediminihabitans changchengi</name>
    <dbReference type="NCBI Taxonomy" id="2787634"/>
    <lineage>
        <taxon>Bacteria</taxon>
        <taxon>Bacillati</taxon>
        <taxon>Actinomycetota</taxon>
        <taxon>Actinomycetes</taxon>
        <taxon>Micrococcales</taxon>
        <taxon>Microbacteriaceae</taxon>
        <taxon>Lacisediminihabitans</taxon>
    </lineage>
</organism>
<sequence>MSNLRNAVDGWPGRRGRRSLEAALPLLSDQAESPQESRLRVILTVGGIAGMVPNLPVRTSGGFRYRVDIAIPAQKVFIEYQSDQFHSGTRRQDLTRSSRLQADDWFGVEVSADDLNDPAELCTRIRRILARRMS</sequence>
<dbReference type="Proteomes" id="UP000636458">
    <property type="component" value="Unassembled WGS sequence"/>
</dbReference>
<protein>
    <recommendedName>
        <fullName evidence="3">DUF559 domain-containing protein</fullName>
    </recommendedName>
</protein>
<dbReference type="EMBL" id="JAEPES010000006">
    <property type="protein sequence ID" value="MBK4349080.1"/>
    <property type="molecule type" value="Genomic_DNA"/>
</dbReference>
<name>A0A934W5Z2_9MICO</name>
<evidence type="ECO:0008006" key="3">
    <source>
        <dbReference type="Google" id="ProtNLM"/>
    </source>
</evidence>
<proteinExistence type="predicted"/>
<comment type="caution">
    <text evidence="1">The sequence shown here is derived from an EMBL/GenBank/DDBJ whole genome shotgun (WGS) entry which is preliminary data.</text>
</comment>
<gene>
    <name evidence="1" type="ORF">IV501_15730</name>
</gene>
<accession>A0A934W5Z2</accession>
<evidence type="ECO:0000313" key="1">
    <source>
        <dbReference type="EMBL" id="MBK4349080.1"/>
    </source>
</evidence>
<evidence type="ECO:0000313" key="2">
    <source>
        <dbReference type="Proteomes" id="UP000636458"/>
    </source>
</evidence>